<dbReference type="GO" id="GO:0050660">
    <property type="term" value="F:flavin adenine dinucleotide binding"/>
    <property type="evidence" value="ECO:0007669"/>
    <property type="project" value="InterPro"/>
</dbReference>
<dbReference type="SUPFAM" id="SSF51905">
    <property type="entry name" value="FAD/NAD(P)-binding domain"/>
    <property type="match status" value="1"/>
</dbReference>
<dbReference type="AlphaFoldDB" id="A0A9P5NL72"/>
<evidence type="ECO:0000256" key="17">
    <source>
        <dbReference type="ARBA" id="ARBA00034059"/>
    </source>
</evidence>
<comment type="subcellular location">
    <subcellularLocation>
        <location evidence="2">Secreted</location>
    </subcellularLocation>
</comment>
<evidence type="ECO:0000256" key="5">
    <source>
        <dbReference type="ARBA" id="ARBA00013177"/>
    </source>
</evidence>
<keyword evidence="10" id="KW-0560">Oxidoreductase</keyword>
<accession>A0A9P5NL72</accession>
<dbReference type="Proteomes" id="UP000724874">
    <property type="component" value="Unassembled WGS sequence"/>
</dbReference>
<name>A0A9P5NL72_GYMJU</name>
<comment type="similarity">
    <text evidence="3 20">Belongs to the GMC oxidoreductase family.</text>
</comment>
<dbReference type="SUPFAM" id="SSF54373">
    <property type="entry name" value="FAD-linked reductases, C-terminal domain"/>
    <property type="match status" value="1"/>
</dbReference>
<keyword evidence="11" id="KW-0325">Glycoprotein</keyword>
<dbReference type="InterPro" id="IPR027424">
    <property type="entry name" value="Glucose_Oxidase_domain_2"/>
</dbReference>
<evidence type="ECO:0000256" key="6">
    <source>
        <dbReference type="ARBA" id="ARBA00022525"/>
    </source>
</evidence>
<keyword evidence="9 19" id="KW-0274">FAD</keyword>
<dbReference type="InterPro" id="IPR012132">
    <property type="entry name" value="GMC_OxRdtase"/>
</dbReference>
<comment type="catalytic activity">
    <reaction evidence="17">
        <text>a pyranoside + acceptor = a pyranosid-3,4-diulose + reduced acceptor.</text>
        <dbReference type="EC" id="1.1.99.29"/>
    </reaction>
</comment>
<proteinExistence type="inferred from homology"/>
<evidence type="ECO:0000256" key="12">
    <source>
        <dbReference type="ARBA" id="ARBA00024699"/>
    </source>
</evidence>
<dbReference type="PANTHER" id="PTHR11552:SF201">
    <property type="entry name" value="GLUCOSE-METHANOL-CHOLINE OXIDOREDUCTASE N-TERMINAL DOMAIN-CONTAINING PROTEIN"/>
    <property type="match status" value="1"/>
</dbReference>
<evidence type="ECO:0000256" key="16">
    <source>
        <dbReference type="ARBA" id="ARBA00034050"/>
    </source>
</evidence>
<evidence type="ECO:0000256" key="10">
    <source>
        <dbReference type="ARBA" id="ARBA00023002"/>
    </source>
</evidence>
<evidence type="ECO:0000256" key="18">
    <source>
        <dbReference type="PIRSR" id="PIRSR000137-1"/>
    </source>
</evidence>
<dbReference type="Pfam" id="PF05199">
    <property type="entry name" value="GMC_oxred_C"/>
    <property type="match status" value="1"/>
</dbReference>
<feature type="signal peptide" evidence="21">
    <location>
        <begin position="1"/>
        <end position="19"/>
    </location>
</feature>
<dbReference type="GO" id="GO:0005576">
    <property type="term" value="C:extracellular region"/>
    <property type="evidence" value="ECO:0007669"/>
    <property type="project" value="UniProtKB-SubCell"/>
</dbReference>
<feature type="binding site" evidence="19">
    <location>
        <position position="261"/>
    </location>
    <ligand>
        <name>FAD</name>
        <dbReference type="ChEBI" id="CHEBI:57692"/>
    </ligand>
</feature>
<dbReference type="PROSITE" id="PS00623">
    <property type="entry name" value="GMC_OXRED_1"/>
    <property type="match status" value="1"/>
</dbReference>
<evidence type="ECO:0000256" key="20">
    <source>
        <dbReference type="RuleBase" id="RU003968"/>
    </source>
</evidence>
<feature type="domain" description="Glucose-methanol-choline oxidoreductase N-terminal" evidence="22">
    <location>
        <begin position="101"/>
        <end position="124"/>
    </location>
</feature>
<comment type="caution">
    <text evidence="24">The sequence shown here is derived from an EMBL/GenBank/DDBJ whole genome shotgun (WGS) entry which is preliminary data.</text>
</comment>
<comment type="catalytic activity">
    <reaction evidence="16">
        <text>a pyranoside + acceptor = a pyranosid-3-ulose + reduced acceptor.</text>
        <dbReference type="EC" id="1.1.99.29"/>
    </reaction>
</comment>
<evidence type="ECO:0000256" key="13">
    <source>
        <dbReference type="ARBA" id="ARBA00033986"/>
    </source>
</evidence>
<sequence>MVLLLKIIYLGLFIASTFASPNLFKRSSGVTTSAAAANGQTFDYIVVGGGLTGTTVAARLAEDSSVTERPRVYDIYEYGQAFGTELAWTWPAEQGKSIIGGKTLGGGSSINGAAYTRGLNAQYDSWSSLLETSEASVGWNWQGLWSYMKKSEAFSPPNSQQAAKGAQFISSYHGYSGPVQVTYPDLMYGGPQQPAFVNTIVGLTGINHYKDLNGGTPNCVSVTPLTINWHDSDHRSSSAAAYFTPVETVRTNWLTLVTYQVTKINFNATSLPLIASGVQFAPASGGSTRYTAFARREVIIAAGAIQTPALLQLSGIGDSAILGPLGIQTLNDLKTVGRNLQEQTMSILGAGGNGFDEGGSGPTDVIAYPNLYQIFGSSANAAVSHIQSSLAPWAASQAGNGLSAAALQQIFQVQANLIINNNAPVSELFFDVGYPDTLGILVWNLLPFSRGNVQIINTNPFMKPKVTVNYFSVDVDMSIQVASARLARKVLTTAPLSSLSTGETTPGSAVPDNSQRGTDAAWQSWIKANFNSVAHPIGTAAMMKRGLGGVVDSQLRIYDTANVRVVDASIVPLQVSAHLSATLYGVAEKAADLIKATYI</sequence>
<evidence type="ECO:0000256" key="7">
    <source>
        <dbReference type="ARBA" id="ARBA00022630"/>
    </source>
</evidence>
<evidence type="ECO:0000259" key="22">
    <source>
        <dbReference type="PROSITE" id="PS00623"/>
    </source>
</evidence>
<evidence type="ECO:0000313" key="24">
    <source>
        <dbReference type="EMBL" id="KAF8897995.1"/>
    </source>
</evidence>
<evidence type="ECO:0000256" key="9">
    <source>
        <dbReference type="ARBA" id="ARBA00022827"/>
    </source>
</evidence>
<comment type="catalytic activity">
    <reaction evidence="14">
        <text>pyranose + acceptor = pyranos-2,3-diulose + reduced acceptor.</text>
        <dbReference type="EC" id="1.1.99.29"/>
    </reaction>
</comment>
<comment type="catalytic activity">
    <reaction evidence="15">
        <text>pyranose + acceptor = pyranos-3-ulose + reduced acceptor.</text>
        <dbReference type="EC" id="1.1.99.29"/>
    </reaction>
</comment>
<dbReference type="Pfam" id="PF00732">
    <property type="entry name" value="GMC_oxred_N"/>
    <property type="match status" value="1"/>
</dbReference>
<feature type="chain" id="PRO_5040431427" description="pyranose dehydrogenase (acceptor)" evidence="21">
    <location>
        <begin position="20"/>
        <end position="599"/>
    </location>
</feature>
<protein>
    <recommendedName>
        <fullName evidence="5">pyranose dehydrogenase (acceptor)</fullName>
        <ecNumber evidence="5">1.1.99.29</ecNumber>
    </recommendedName>
</protein>
<evidence type="ECO:0000256" key="11">
    <source>
        <dbReference type="ARBA" id="ARBA00023180"/>
    </source>
</evidence>
<feature type="active site" description="Proton acceptor" evidence="18">
    <location>
        <position position="578"/>
    </location>
</feature>
<keyword evidence="7 20" id="KW-0285">Flavoprotein</keyword>
<organism evidence="24 25">
    <name type="scientific">Gymnopilus junonius</name>
    <name type="common">Spectacular rustgill mushroom</name>
    <name type="synonym">Gymnopilus spectabilis subsp. junonius</name>
    <dbReference type="NCBI Taxonomy" id="109634"/>
    <lineage>
        <taxon>Eukaryota</taxon>
        <taxon>Fungi</taxon>
        <taxon>Dikarya</taxon>
        <taxon>Basidiomycota</taxon>
        <taxon>Agaricomycotina</taxon>
        <taxon>Agaricomycetes</taxon>
        <taxon>Agaricomycetidae</taxon>
        <taxon>Agaricales</taxon>
        <taxon>Agaricineae</taxon>
        <taxon>Hymenogastraceae</taxon>
        <taxon>Gymnopilus</taxon>
    </lineage>
</organism>
<dbReference type="InterPro" id="IPR007867">
    <property type="entry name" value="GMC_OxRtase_C"/>
</dbReference>
<dbReference type="Gene3D" id="3.30.560.10">
    <property type="entry name" value="Glucose Oxidase, domain 3"/>
    <property type="match status" value="1"/>
</dbReference>
<evidence type="ECO:0000256" key="21">
    <source>
        <dbReference type="SAM" id="SignalP"/>
    </source>
</evidence>
<gene>
    <name evidence="24" type="ORF">CPB84DRAFT_1815762</name>
</gene>
<dbReference type="Gene3D" id="4.10.450.10">
    <property type="entry name" value="Glucose Oxidase, domain 2"/>
    <property type="match status" value="1"/>
</dbReference>
<dbReference type="PANTHER" id="PTHR11552">
    <property type="entry name" value="GLUCOSE-METHANOL-CHOLINE GMC OXIDOREDUCTASE"/>
    <property type="match status" value="1"/>
</dbReference>
<feature type="binding site" evidence="19">
    <location>
        <begin position="68"/>
        <end position="69"/>
    </location>
    <ligand>
        <name>FAD</name>
        <dbReference type="ChEBI" id="CHEBI:57692"/>
    </ligand>
</feature>
<comment type="cofactor">
    <cofactor evidence="1 19">
        <name>FAD</name>
        <dbReference type="ChEBI" id="CHEBI:57692"/>
    </cofactor>
</comment>
<evidence type="ECO:0000256" key="19">
    <source>
        <dbReference type="PIRSR" id="PIRSR000137-2"/>
    </source>
</evidence>
<dbReference type="EC" id="1.1.99.29" evidence="5"/>
<evidence type="ECO:0000256" key="15">
    <source>
        <dbReference type="ARBA" id="ARBA00034029"/>
    </source>
</evidence>
<dbReference type="GO" id="GO:0033718">
    <property type="term" value="F:pyranose dehydrogenase (acceptor) activity"/>
    <property type="evidence" value="ECO:0007669"/>
    <property type="project" value="UniProtKB-EC"/>
</dbReference>
<evidence type="ECO:0000259" key="23">
    <source>
        <dbReference type="PROSITE" id="PS00624"/>
    </source>
</evidence>
<dbReference type="PIRSF" id="PIRSF000137">
    <property type="entry name" value="Alcohol_oxidase"/>
    <property type="match status" value="1"/>
</dbReference>
<evidence type="ECO:0000256" key="8">
    <source>
        <dbReference type="ARBA" id="ARBA00022729"/>
    </source>
</evidence>
<dbReference type="InterPro" id="IPR036188">
    <property type="entry name" value="FAD/NAD-bd_sf"/>
</dbReference>
<evidence type="ECO:0000256" key="3">
    <source>
        <dbReference type="ARBA" id="ARBA00010790"/>
    </source>
</evidence>
<evidence type="ECO:0000256" key="14">
    <source>
        <dbReference type="ARBA" id="ARBA00034010"/>
    </source>
</evidence>
<keyword evidence="6" id="KW-0964">Secreted</keyword>
<dbReference type="PROSITE" id="PS00624">
    <property type="entry name" value="GMC_OXRED_2"/>
    <property type="match status" value="1"/>
</dbReference>
<evidence type="ECO:0000313" key="25">
    <source>
        <dbReference type="Proteomes" id="UP000724874"/>
    </source>
</evidence>
<feature type="domain" description="Glucose-methanol-choline oxidoreductase N-terminal" evidence="23">
    <location>
        <begin position="303"/>
        <end position="317"/>
    </location>
</feature>
<keyword evidence="8 21" id="KW-0732">Signal</keyword>
<dbReference type="Gene3D" id="3.50.50.60">
    <property type="entry name" value="FAD/NAD(P)-binding domain"/>
    <property type="match status" value="1"/>
</dbReference>
<comment type="subunit">
    <text evidence="4">Monomer.</text>
</comment>
<feature type="active site" description="Proton donor" evidence="18">
    <location>
        <position position="535"/>
    </location>
</feature>
<comment type="function">
    <text evidence="12">Catalyzes the single-oxidation or sequential double oxidation reaction of carbohydrates primarily at carbon-2 and/or carbon-3 with the concomitant reduction of the flavin. The enzyme exhibits a broad sugar substrate specificity, oxidizing different aldopyranoses to the corresponding C-1, C-2, C-3 or C-1,2, C-2,3 and C-3,4 (di)dehydro sugars with substrate-specific regioselectivity. Accepts only a narrow range of electron acceptors such as substituted benzoquinones and complexed metal ions and reacts extremely slowly with O(2) as acceptor. May play a role in the natural recycling of plant matter by oxidizing all major monosaccharides in lignocellulose and by reducing quinone compounds or reactive radical species generated during lignin depolymerization.</text>
</comment>
<reference evidence="24" key="1">
    <citation type="submission" date="2020-11" db="EMBL/GenBank/DDBJ databases">
        <authorList>
            <consortium name="DOE Joint Genome Institute"/>
            <person name="Ahrendt S."/>
            <person name="Riley R."/>
            <person name="Andreopoulos W."/>
            <person name="LaButti K."/>
            <person name="Pangilinan J."/>
            <person name="Ruiz-duenas F.J."/>
            <person name="Barrasa J.M."/>
            <person name="Sanchez-Garcia M."/>
            <person name="Camarero S."/>
            <person name="Miyauchi S."/>
            <person name="Serrano A."/>
            <person name="Linde D."/>
            <person name="Babiker R."/>
            <person name="Drula E."/>
            <person name="Ayuso-Fernandez I."/>
            <person name="Pacheco R."/>
            <person name="Padilla G."/>
            <person name="Ferreira P."/>
            <person name="Barriuso J."/>
            <person name="Kellner H."/>
            <person name="Castanera R."/>
            <person name="Alfaro M."/>
            <person name="Ramirez L."/>
            <person name="Pisabarro A.G."/>
            <person name="Kuo A."/>
            <person name="Tritt A."/>
            <person name="Lipzen A."/>
            <person name="He G."/>
            <person name="Yan M."/>
            <person name="Ng V."/>
            <person name="Cullen D."/>
            <person name="Martin F."/>
            <person name="Rosso M.-N."/>
            <person name="Henrissat B."/>
            <person name="Hibbett D."/>
            <person name="Martinez A.T."/>
            <person name="Grigoriev I.V."/>
        </authorList>
    </citation>
    <scope>NUCLEOTIDE SEQUENCE</scope>
    <source>
        <strain evidence="24">AH 44721</strain>
    </source>
</reference>
<dbReference type="InterPro" id="IPR000172">
    <property type="entry name" value="GMC_OxRdtase_N"/>
</dbReference>
<dbReference type="OrthoDB" id="269227at2759"/>
<comment type="catalytic activity">
    <reaction evidence="13">
        <text>pyranose + acceptor = pyranos-2-ulose + reduced acceptor.</text>
        <dbReference type="EC" id="1.1.99.29"/>
    </reaction>
</comment>
<evidence type="ECO:0000256" key="2">
    <source>
        <dbReference type="ARBA" id="ARBA00004613"/>
    </source>
</evidence>
<evidence type="ECO:0000256" key="4">
    <source>
        <dbReference type="ARBA" id="ARBA00011245"/>
    </source>
</evidence>
<keyword evidence="25" id="KW-1185">Reference proteome</keyword>
<dbReference type="EMBL" id="JADNYJ010000056">
    <property type="protein sequence ID" value="KAF8897995.1"/>
    <property type="molecule type" value="Genomic_DNA"/>
</dbReference>
<evidence type="ECO:0000256" key="1">
    <source>
        <dbReference type="ARBA" id="ARBA00001974"/>
    </source>
</evidence>